<evidence type="ECO:0000313" key="1">
    <source>
        <dbReference type="EMBL" id="QWU87902.1"/>
    </source>
</evidence>
<organism evidence="1 2">
    <name type="scientific">Candidozyma haemuli</name>
    <dbReference type="NCBI Taxonomy" id="45357"/>
    <lineage>
        <taxon>Eukaryota</taxon>
        <taxon>Fungi</taxon>
        <taxon>Dikarya</taxon>
        <taxon>Ascomycota</taxon>
        <taxon>Saccharomycotina</taxon>
        <taxon>Pichiomycetes</taxon>
        <taxon>Metschnikowiaceae</taxon>
        <taxon>Candidozyma</taxon>
    </lineage>
</organism>
<evidence type="ECO:0000313" key="2">
    <source>
        <dbReference type="Proteomes" id="UP000825434"/>
    </source>
</evidence>
<name>A0ABX8I465_9ASCO</name>
<gene>
    <name evidence="1" type="ORF">CA3LBN_002167</name>
</gene>
<dbReference type="Proteomes" id="UP000825434">
    <property type="component" value="Chromosome 2"/>
</dbReference>
<reference evidence="1 2" key="1">
    <citation type="submission" date="2021-06" db="EMBL/GenBank/DDBJ databases">
        <title>Candida outbreak in Lebanon.</title>
        <authorList>
            <person name="Finianos M."/>
        </authorList>
    </citation>
    <scope>NUCLEOTIDE SEQUENCE [LARGE SCALE GENOMIC DNA]</scope>
    <source>
        <strain evidence="1">CA3LBN</strain>
    </source>
</reference>
<accession>A0ABX8I465</accession>
<protein>
    <submittedName>
        <fullName evidence="1">Uncharacterized protein</fullName>
    </submittedName>
</protein>
<proteinExistence type="predicted"/>
<dbReference type="EMBL" id="CP076662">
    <property type="protein sequence ID" value="QWU87902.1"/>
    <property type="molecule type" value="Genomic_DNA"/>
</dbReference>
<keyword evidence="2" id="KW-1185">Reference proteome</keyword>
<sequence length="1020" mass="116990">MKLPSQRAAPAESPPQKLTTIFQFRNFRRDFTRQLDDIVGALNEQVFSFRTIGLLLQGEHHQVTEFVVKTPDLADDPDSKLHVEKARTRNGVTSFGAGPNFANNMLVFEVLHTYHKFDWSNLEMPMPIVGRCALAVGEERQIFPGPKFPMSHQLYGFGSELEKGSTHYHASSGGSFKFEAHFEQVPWIRQEPYSRIVLPGMYVPSFLFLSVKVAHRRILDMLLEEPLHLTNVRVEFQEFSCVPNKYLQSTEVRSKVLVDKKISMEIFRVNRLLTLPDNFYDCVIPKVGPTFFTEGFIRTYGLKITVALSHKSGPSFNASAFVELNVAQEKYERIHEKDIFNPRYMGTDGIETCYGTHSSLKPFQTSEPTDDSLSSFSRLNADEATGKFQRYCFSMHNNREKGCFLLSADIMKGPKFADSRSEPKSDFLQMELHSQLNSTSDSAEELHSQLSTSDNPLWDFVVLRKKQIQQSGIRLEGNMELALLVKVEDSLWSGDFLGGDHPVKEYLLNVDSPEILPETRDALKLKVILEEKAQRDQPGRYYLKWLQARCLRETRFATTSSQSYPTTSAQIDETLQQIPVDRVTRISDPNDPAHLFCRAHRMRLKAAKDKRCKPELDHLEQLLKIELIRLRERVPPCCAQTKSPPQKLTTIFQFRNFRRNFHRQLDDIVGALNEQVFSFRTIGLLLQGEHHQVTEFVVKTPDLADDPDSKLHVEKARTRNGVTSFGAGPNFANNMLVFEVLHTYHTFDWSDSEMPMPIVGRCFLVAGEDKRVFPGPKFPMSHQLYGFESELEMGSTHDVAPNGKRLEFRAEFEQPSWILQEAYHRIVVPGMHVPSFLPLTLRIVDERCSDDRLKEPFHLTTIRVELQEFSCVPSKCLQSTEVRSQVLLEKKLFQEISMLNRHITIPVAMYDCVIPEVGPTFFTEGFIRTYGLKITVALSHKSGPSFNASAFVELNVAQEKYERIHEKDIFNPRSLGTEGTESYAQYFRVKLLQKFGPTDDMAPKPHMETKWLLWLDNQGY</sequence>